<dbReference type="InterPro" id="IPR029058">
    <property type="entry name" value="AB_hydrolase_fold"/>
</dbReference>
<sequence>MFDLNSIVVDNNGTQLAYIDSGPPLNSTNYVTIFAIHGVIFTALIFKRVMEIAAAANLRIVSVNRRDYTGSTALSPSDLGFIVNGTNSQKAQFLQDRGLELLRFMDIFIETNNLPPVSSDGKAGGSALLGWSLGNSFTIPAIAHASELGAESKSRLSRHLRSLIVQDPPSAALGLPVPGILWLPPNDESMPLEDRVPFTIQWLTSYWDHGNIEQRNESSLSYIVPTTAQVPSIFSMHNHLPSILVPGPFTATGSDWFTLTNLGPQLLETYRRACFSAEVRELFPHLKIWELVGDLSGAFAIDAYWKTQDDDQAAGGGHINFNVLNGTNHFVHWDYPRRTIEAYRRAVQSV</sequence>
<accession>A0A5C3KS64</accession>
<keyword evidence="2" id="KW-1185">Reference proteome</keyword>
<name>A0A5C3KS64_COPMA</name>
<organism evidence="1 2">
    <name type="scientific">Coprinopsis marcescibilis</name>
    <name type="common">Agaric fungus</name>
    <name type="synonym">Psathyrella marcescibilis</name>
    <dbReference type="NCBI Taxonomy" id="230819"/>
    <lineage>
        <taxon>Eukaryota</taxon>
        <taxon>Fungi</taxon>
        <taxon>Dikarya</taxon>
        <taxon>Basidiomycota</taxon>
        <taxon>Agaricomycotina</taxon>
        <taxon>Agaricomycetes</taxon>
        <taxon>Agaricomycetidae</taxon>
        <taxon>Agaricales</taxon>
        <taxon>Agaricineae</taxon>
        <taxon>Psathyrellaceae</taxon>
        <taxon>Coprinopsis</taxon>
    </lineage>
</organism>
<gene>
    <name evidence="1" type="ORF">FA15DRAFT_671277</name>
</gene>
<dbReference type="EMBL" id="ML210235">
    <property type="protein sequence ID" value="TFK22663.1"/>
    <property type="molecule type" value="Genomic_DNA"/>
</dbReference>
<proteinExistence type="predicted"/>
<dbReference type="SUPFAM" id="SSF53474">
    <property type="entry name" value="alpha/beta-Hydrolases"/>
    <property type="match status" value="1"/>
</dbReference>
<evidence type="ECO:0000313" key="2">
    <source>
        <dbReference type="Proteomes" id="UP000307440"/>
    </source>
</evidence>
<reference evidence="1 2" key="1">
    <citation type="journal article" date="2019" name="Nat. Ecol. Evol.">
        <title>Megaphylogeny resolves global patterns of mushroom evolution.</title>
        <authorList>
            <person name="Varga T."/>
            <person name="Krizsan K."/>
            <person name="Foldi C."/>
            <person name="Dima B."/>
            <person name="Sanchez-Garcia M."/>
            <person name="Sanchez-Ramirez S."/>
            <person name="Szollosi G.J."/>
            <person name="Szarkandi J.G."/>
            <person name="Papp V."/>
            <person name="Albert L."/>
            <person name="Andreopoulos W."/>
            <person name="Angelini C."/>
            <person name="Antonin V."/>
            <person name="Barry K.W."/>
            <person name="Bougher N.L."/>
            <person name="Buchanan P."/>
            <person name="Buyck B."/>
            <person name="Bense V."/>
            <person name="Catcheside P."/>
            <person name="Chovatia M."/>
            <person name="Cooper J."/>
            <person name="Damon W."/>
            <person name="Desjardin D."/>
            <person name="Finy P."/>
            <person name="Geml J."/>
            <person name="Haridas S."/>
            <person name="Hughes K."/>
            <person name="Justo A."/>
            <person name="Karasinski D."/>
            <person name="Kautmanova I."/>
            <person name="Kiss B."/>
            <person name="Kocsube S."/>
            <person name="Kotiranta H."/>
            <person name="LaButti K.M."/>
            <person name="Lechner B.E."/>
            <person name="Liimatainen K."/>
            <person name="Lipzen A."/>
            <person name="Lukacs Z."/>
            <person name="Mihaltcheva S."/>
            <person name="Morgado L.N."/>
            <person name="Niskanen T."/>
            <person name="Noordeloos M.E."/>
            <person name="Ohm R.A."/>
            <person name="Ortiz-Santana B."/>
            <person name="Ovrebo C."/>
            <person name="Racz N."/>
            <person name="Riley R."/>
            <person name="Savchenko A."/>
            <person name="Shiryaev A."/>
            <person name="Soop K."/>
            <person name="Spirin V."/>
            <person name="Szebenyi C."/>
            <person name="Tomsovsky M."/>
            <person name="Tulloss R.E."/>
            <person name="Uehling J."/>
            <person name="Grigoriev I.V."/>
            <person name="Vagvolgyi C."/>
            <person name="Papp T."/>
            <person name="Martin F.M."/>
            <person name="Miettinen O."/>
            <person name="Hibbett D.S."/>
            <person name="Nagy L.G."/>
        </authorList>
    </citation>
    <scope>NUCLEOTIDE SEQUENCE [LARGE SCALE GENOMIC DNA]</scope>
    <source>
        <strain evidence="1 2">CBS 121175</strain>
    </source>
</reference>
<evidence type="ECO:0000313" key="1">
    <source>
        <dbReference type="EMBL" id="TFK22663.1"/>
    </source>
</evidence>
<dbReference type="Proteomes" id="UP000307440">
    <property type="component" value="Unassembled WGS sequence"/>
</dbReference>
<dbReference type="AlphaFoldDB" id="A0A5C3KS64"/>
<dbReference type="Gene3D" id="3.40.50.1820">
    <property type="entry name" value="alpha/beta hydrolase"/>
    <property type="match status" value="1"/>
</dbReference>
<evidence type="ECO:0008006" key="3">
    <source>
        <dbReference type="Google" id="ProtNLM"/>
    </source>
</evidence>
<dbReference type="OrthoDB" id="3251587at2759"/>
<protein>
    <recommendedName>
        <fullName evidence="3">AB hydrolase-1 domain-containing protein</fullName>
    </recommendedName>
</protein>